<name>A0AAD5Y3T7_9FUNG</name>
<dbReference type="InterPro" id="IPR001138">
    <property type="entry name" value="Zn2Cys6_DnaBD"/>
</dbReference>
<proteinExistence type="predicted"/>
<reference evidence="4" key="1">
    <citation type="submission" date="2020-05" db="EMBL/GenBank/DDBJ databases">
        <title>Phylogenomic resolution of chytrid fungi.</title>
        <authorList>
            <person name="Stajich J.E."/>
            <person name="Amses K."/>
            <person name="Simmons R."/>
            <person name="Seto K."/>
            <person name="Myers J."/>
            <person name="Bonds A."/>
            <person name="Quandt C.A."/>
            <person name="Barry K."/>
            <person name="Liu P."/>
            <person name="Grigoriev I."/>
            <person name="Longcore J.E."/>
            <person name="James T.Y."/>
        </authorList>
    </citation>
    <scope>NUCLEOTIDE SEQUENCE</scope>
    <source>
        <strain evidence="4">JEL0476</strain>
    </source>
</reference>
<dbReference type="GO" id="GO:0008270">
    <property type="term" value="F:zinc ion binding"/>
    <property type="evidence" value="ECO:0007669"/>
    <property type="project" value="InterPro"/>
</dbReference>
<dbReference type="CDD" id="cd00067">
    <property type="entry name" value="GAL4"/>
    <property type="match status" value="1"/>
</dbReference>
<accession>A0AAD5Y3T7</accession>
<protein>
    <recommendedName>
        <fullName evidence="3">Zn(2)-C6 fungal-type domain-containing protein</fullName>
    </recommendedName>
</protein>
<evidence type="ECO:0000259" key="3">
    <source>
        <dbReference type="Pfam" id="PF00172"/>
    </source>
</evidence>
<evidence type="ECO:0000313" key="5">
    <source>
        <dbReference type="Proteomes" id="UP001211065"/>
    </source>
</evidence>
<keyword evidence="5" id="KW-1185">Reference proteome</keyword>
<evidence type="ECO:0000313" key="4">
    <source>
        <dbReference type="EMBL" id="KAJ3227419.1"/>
    </source>
</evidence>
<feature type="domain" description="Zn(2)-C6 fungal-type" evidence="3">
    <location>
        <begin position="15"/>
        <end position="44"/>
    </location>
</feature>
<sequence length="792" mass="92105">MEAEKLLPLRAKSAGKTKCDTLKPTCSSCKKRNLDCVYRQNPAKRGPPSKKFDKKSKKSKSLKSCNNVQSAPNFISNENDKLNDLEEIISIETDKSNDLKKKIAESLITSVCRGVLNSSPNFLAESNRIDNSTAGVSQNFLPTTPLVDLHFLQKNNNYLSINSKNDTKTLFSLNFNASAIDREIDLRSEISLYPSHQENNFQDYLTLQSPILQDNQLTESPLSVDNNYLISPSIQDAATLTIPPFQNGFFKHTQFNYSNSGSTPFFEKNNQPQNLKDNFCYMNDSRATTKEIVQNGKCLNFTPQVSRSFIQYRRFSNYENDQTIFPDSLSFPHEYIPHYFLVKSLRVWLNAKNEIIPIDNFLSQPKKKSFMWINGEYTAVKDVIELEREKIELEFTLLKKIFTTELVASIVVNTESVDKFKEGNLEGIFDKRSFQKILATTSHYTYNILVAFGCLRSQHQKLFENGGNQTTKCLEYLQEAIKLINEISVSQKYTTEVLQAKFNLGTLFLFCGDFEQNKYWYKEVYRGGEMFKFDTPIINVQEDYSKCQKYRRILWAKLIESSVYFSDEIIFHRKDHIWMESELEWQKAGLSVKDSKNISLAMKNNFLFRSCIEFCREFFQKNEIDVADFNFKILKLHNSLIYFYETYLESENLFSFKENISFKGRPKIDTDEKIKKCYLQNCMLQPKLIIFLNSLLKIHYCNFVTNFQSNLKFRLSLRDDFLLDCNSLDMILIITRCLSNILVVDLPSTIECIDVEIDNYYFFMYGIVTDIRKISLSFEGNNSQLDNDIEKL</sequence>
<dbReference type="GO" id="GO:0000981">
    <property type="term" value="F:DNA-binding transcription factor activity, RNA polymerase II-specific"/>
    <property type="evidence" value="ECO:0007669"/>
    <property type="project" value="InterPro"/>
</dbReference>
<feature type="coiled-coil region" evidence="1">
    <location>
        <begin position="75"/>
        <end position="102"/>
    </location>
</feature>
<dbReference type="AlphaFoldDB" id="A0AAD5Y3T7"/>
<feature type="region of interest" description="Disordered" evidence="2">
    <location>
        <begin position="39"/>
        <end position="63"/>
    </location>
</feature>
<organism evidence="4 5">
    <name type="scientific">Clydaea vesicula</name>
    <dbReference type="NCBI Taxonomy" id="447962"/>
    <lineage>
        <taxon>Eukaryota</taxon>
        <taxon>Fungi</taxon>
        <taxon>Fungi incertae sedis</taxon>
        <taxon>Chytridiomycota</taxon>
        <taxon>Chytridiomycota incertae sedis</taxon>
        <taxon>Chytridiomycetes</taxon>
        <taxon>Lobulomycetales</taxon>
        <taxon>Lobulomycetaceae</taxon>
        <taxon>Clydaea</taxon>
    </lineage>
</organism>
<dbReference type="EMBL" id="JADGJW010000017">
    <property type="protein sequence ID" value="KAJ3227419.1"/>
    <property type="molecule type" value="Genomic_DNA"/>
</dbReference>
<dbReference type="InterPro" id="IPR036864">
    <property type="entry name" value="Zn2-C6_fun-type_DNA-bd_sf"/>
</dbReference>
<keyword evidence="1" id="KW-0175">Coiled coil</keyword>
<evidence type="ECO:0000256" key="1">
    <source>
        <dbReference type="SAM" id="Coils"/>
    </source>
</evidence>
<dbReference type="SUPFAM" id="SSF57701">
    <property type="entry name" value="Zn2/Cys6 DNA-binding domain"/>
    <property type="match status" value="1"/>
</dbReference>
<gene>
    <name evidence="4" type="ORF">HK099_002170</name>
</gene>
<dbReference type="Pfam" id="PF00172">
    <property type="entry name" value="Zn_clus"/>
    <property type="match status" value="1"/>
</dbReference>
<dbReference type="Proteomes" id="UP001211065">
    <property type="component" value="Unassembled WGS sequence"/>
</dbReference>
<feature type="compositionally biased region" description="Basic residues" evidence="2">
    <location>
        <begin position="52"/>
        <end position="61"/>
    </location>
</feature>
<dbReference type="Gene3D" id="4.10.240.10">
    <property type="entry name" value="Zn(2)-C6 fungal-type DNA-binding domain"/>
    <property type="match status" value="1"/>
</dbReference>
<evidence type="ECO:0000256" key="2">
    <source>
        <dbReference type="SAM" id="MobiDB-lite"/>
    </source>
</evidence>
<comment type="caution">
    <text evidence="4">The sequence shown here is derived from an EMBL/GenBank/DDBJ whole genome shotgun (WGS) entry which is preliminary data.</text>
</comment>